<dbReference type="Proteomes" id="UP000765509">
    <property type="component" value="Unassembled WGS sequence"/>
</dbReference>
<dbReference type="AlphaFoldDB" id="A0A9Q3GWV4"/>
<feature type="region of interest" description="Disordered" evidence="1">
    <location>
        <begin position="1"/>
        <end position="31"/>
    </location>
</feature>
<name>A0A9Q3GWV4_9BASI</name>
<proteinExistence type="predicted"/>
<feature type="compositionally biased region" description="Pro residues" evidence="1">
    <location>
        <begin position="1"/>
        <end position="10"/>
    </location>
</feature>
<evidence type="ECO:0000256" key="1">
    <source>
        <dbReference type="SAM" id="MobiDB-lite"/>
    </source>
</evidence>
<dbReference type="EMBL" id="AVOT02006783">
    <property type="protein sequence ID" value="MBW0482427.1"/>
    <property type="molecule type" value="Genomic_DNA"/>
</dbReference>
<protein>
    <submittedName>
        <fullName evidence="2">Uncharacterized protein</fullName>
    </submittedName>
</protein>
<feature type="compositionally biased region" description="Polar residues" evidence="1">
    <location>
        <begin position="11"/>
        <end position="25"/>
    </location>
</feature>
<evidence type="ECO:0000313" key="3">
    <source>
        <dbReference type="Proteomes" id="UP000765509"/>
    </source>
</evidence>
<sequence length="107" mass="12471">MRTSPIPQPRNSPMVTSQKLQNVDSSSRRREDKLPLLFPAAQVFQRREHWSIQVTRDDPNMENEGQDDVARLLRRVDRNSREGIEYANDRTIPGTASEEMAENVSWY</sequence>
<gene>
    <name evidence="2" type="ORF">O181_022142</name>
</gene>
<comment type="caution">
    <text evidence="2">The sequence shown here is derived from an EMBL/GenBank/DDBJ whole genome shotgun (WGS) entry which is preliminary data.</text>
</comment>
<reference evidence="2" key="1">
    <citation type="submission" date="2021-03" db="EMBL/GenBank/DDBJ databases">
        <title>Draft genome sequence of rust myrtle Austropuccinia psidii MF-1, a brazilian biotype.</title>
        <authorList>
            <person name="Quecine M.C."/>
            <person name="Pachon D.M.R."/>
            <person name="Bonatelli M.L."/>
            <person name="Correr F.H."/>
            <person name="Franceschini L.M."/>
            <person name="Leite T.F."/>
            <person name="Margarido G.R.A."/>
            <person name="Almeida C.A."/>
            <person name="Ferrarezi J.A."/>
            <person name="Labate C.A."/>
        </authorList>
    </citation>
    <scope>NUCLEOTIDE SEQUENCE</scope>
    <source>
        <strain evidence="2">MF-1</strain>
    </source>
</reference>
<evidence type="ECO:0000313" key="2">
    <source>
        <dbReference type="EMBL" id="MBW0482427.1"/>
    </source>
</evidence>
<accession>A0A9Q3GWV4</accession>
<keyword evidence="3" id="KW-1185">Reference proteome</keyword>
<organism evidence="2 3">
    <name type="scientific">Austropuccinia psidii MF-1</name>
    <dbReference type="NCBI Taxonomy" id="1389203"/>
    <lineage>
        <taxon>Eukaryota</taxon>
        <taxon>Fungi</taxon>
        <taxon>Dikarya</taxon>
        <taxon>Basidiomycota</taxon>
        <taxon>Pucciniomycotina</taxon>
        <taxon>Pucciniomycetes</taxon>
        <taxon>Pucciniales</taxon>
        <taxon>Sphaerophragmiaceae</taxon>
        <taxon>Austropuccinia</taxon>
    </lineage>
</organism>